<dbReference type="GO" id="GO:0043161">
    <property type="term" value="P:proteasome-mediated ubiquitin-dependent protein catabolic process"/>
    <property type="evidence" value="ECO:0007669"/>
    <property type="project" value="TreeGrafter"/>
</dbReference>
<dbReference type="Gene3D" id="2.130.10.10">
    <property type="entry name" value="YVTN repeat-like/Quinoprotein amine dehydrogenase"/>
    <property type="match status" value="2"/>
</dbReference>
<reference evidence="8" key="2">
    <citation type="journal article" date="2023" name="IMA Fungus">
        <title>Comparative genomic study of the Penicillium genus elucidates a diverse pangenome and 15 lateral gene transfer events.</title>
        <authorList>
            <person name="Petersen C."/>
            <person name="Sorensen T."/>
            <person name="Nielsen M.R."/>
            <person name="Sondergaard T.E."/>
            <person name="Sorensen J.L."/>
            <person name="Fitzpatrick D.A."/>
            <person name="Frisvad J.C."/>
            <person name="Nielsen K.L."/>
        </authorList>
    </citation>
    <scope>NUCLEOTIDE SEQUENCE</scope>
    <source>
        <strain evidence="8">IBT 21917</strain>
    </source>
</reference>
<feature type="repeat" description="WD" evidence="6">
    <location>
        <begin position="335"/>
        <end position="371"/>
    </location>
</feature>
<proteinExistence type="inferred from homology"/>
<feature type="region of interest" description="Disordered" evidence="7">
    <location>
        <begin position="169"/>
        <end position="190"/>
    </location>
</feature>
<dbReference type="Pfam" id="PF00400">
    <property type="entry name" value="WD40"/>
    <property type="match status" value="3"/>
</dbReference>
<dbReference type="PANTHER" id="PTHR22852:SF0">
    <property type="entry name" value="DENTICLELESS PROTEIN HOMOLOG"/>
    <property type="match status" value="1"/>
</dbReference>
<evidence type="ECO:0000256" key="3">
    <source>
        <dbReference type="ARBA" id="ARBA00022737"/>
    </source>
</evidence>
<dbReference type="EMBL" id="JAPQKO010000004">
    <property type="protein sequence ID" value="KAJ5165964.1"/>
    <property type="molecule type" value="Genomic_DNA"/>
</dbReference>
<dbReference type="AlphaFoldDB" id="A0A9W9I3R9"/>
<dbReference type="SMART" id="SM00320">
    <property type="entry name" value="WD40"/>
    <property type="match status" value="6"/>
</dbReference>
<dbReference type="OrthoDB" id="2096344at2759"/>
<feature type="region of interest" description="Disordered" evidence="7">
    <location>
        <begin position="1"/>
        <end position="155"/>
    </location>
</feature>
<protein>
    <recommendedName>
        <fullName evidence="10">WD domain protein</fullName>
    </recommendedName>
</protein>
<sequence>MNRVSGLPEVPRSEPILSHSSHDLPPTIPSSPPSIASETGSGRRQRKPPTVTPRSFRRFFTPRSLLGSGNNDSSVRTNRQALRALNSPAVNRLGPAFTRTSKSGSARNPDNGLPEDLLRTPTRKRKHSFSSTVSPLQSSPLKKVRVRSPAGDEVEHKTTLRDIDVTDRGRMGVLMPPSPPKRRPVSPVNRSRALQTSGALFMRTLQGSRANRLTIRSTAGAGWQDLTSDFHSRPEDRHSCASFATEGHHALPFCNASCNTNSLVAVGDEEGGIRLLDSSKDDERGFSSAYLGFRPHMNSIMDLEFSSDDMLLATASGDQTSLVIDMATQRPIHCLSNHVSSVKRVQFQPGSNNKVLATCSRDGNVSIWDLRCKGFERPALQVQCSLESDAENSTSAAAPKMTYPQVLNTIQGAHAYTTPQKLAMEKAEPAPFGRSDITVTSLAFLPPGQENLFVTASEASASVRLWDLRTAHNNRRGRPVLPLSTTREPDSHIKYRRFGLTSMVFGGDGSRLYTLCRDGTVYAYSTSHLVLGHAPELSLNHIRPRRSGGSDKEGLGPLYGFRHPRLQVSSFYVKLALRKAADDRQEMLAVGSSDHCAMLFPTDERYLQSPVKNVSDDLPTQPTSLFRTRSGLRRTNSGIGLSGRLEDTIPIYQSGSPLVEGHKKEVTGVSWTVNGELITVSDDCSARCWREGPEARELRTCGESEGRRWHCGWADTKDSYDDEDE</sequence>
<evidence type="ECO:0000256" key="6">
    <source>
        <dbReference type="PROSITE-ProRule" id="PRU00221"/>
    </source>
</evidence>
<evidence type="ECO:0000256" key="5">
    <source>
        <dbReference type="ARBA" id="ARBA00038344"/>
    </source>
</evidence>
<dbReference type="PROSITE" id="PS00678">
    <property type="entry name" value="WD_REPEATS_1"/>
    <property type="match status" value="1"/>
</dbReference>
<feature type="compositionally biased region" description="Polar residues" evidence="7">
    <location>
        <begin position="67"/>
        <end position="80"/>
    </location>
</feature>
<keyword evidence="3" id="KW-0677">Repeat</keyword>
<feature type="compositionally biased region" description="Low complexity" evidence="7">
    <location>
        <begin position="48"/>
        <end position="64"/>
    </location>
</feature>
<evidence type="ECO:0000313" key="9">
    <source>
        <dbReference type="Proteomes" id="UP001146351"/>
    </source>
</evidence>
<dbReference type="Proteomes" id="UP001146351">
    <property type="component" value="Unassembled WGS sequence"/>
</dbReference>
<name>A0A9W9I3R9_9EURO</name>
<dbReference type="PROSITE" id="PS50082">
    <property type="entry name" value="WD_REPEATS_2"/>
    <property type="match status" value="2"/>
</dbReference>
<reference evidence="8" key="1">
    <citation type="submission" date="2022-11" db="EMBL/GenBank/DDBJ databases">
        <authorList>
            <person name="Petersen C."/>
        </authorList>
    </citation>
    <scope>NUCLEOTIDE SEQUENCE</scope>
    <source>
        <strain evidence="8">IBT 21917</strain>
    </source>
</reference>
<comment type="pathway">
    <text evidence="1">Protein modification; protein ubiquitination.</text>
</comment>
<evidence type="ECO:0008006" key="10">
    <source>
        <dbReference type="Google" id="ProtNLM"/>
    </source>
</evidence>
<evidence type="ECO:0000256" key="1">
    <source>
        <dbReference type="ARBA" id="ARBA00004906"/>
    </source>
</evidence>
<accession>A0A9W9I3R9</accession>
<dbReference type="GO" id="GO:0030674">
    <property type="term" value="F:protein-macromolecule adaptor activity"/>
    <property type="evidence" value="ECO:0007669"/>
    <property type="project" value="TreeGrafter"/>
</dbReference>
<keyword evidence="2 6" id="KW-0853">WD repeat</keyword>
<dbReference type="GO" id="GO:0005634">
    <property type="term" value="C:nucleus"/>
    <property type="evidence" value="ECO:0007669"/>
    <property type="project" value="TreeGrafter"/>
</dbReference>
<dbReference type="SUPFAM" id="SSF50978">
    <property type="entry name" value="WD40 repeat-like"/>
    <property type="match status" value="1"/>
</dbReference>
<feature type="repeat" description="WD" evidence="6">
    <location>
        <begin position="293"/>
        <end position="334"/>
    </location>
</feature>
<dbReference type="PANTHER" id="PTHR22852">
    <property type="entry name" value="LETHAL 2 DENTICLELESS PROTEIN RETINOIC ACID-REGULATED NUCLEAR MATRIX-ASSOCIATED PROTEIN"/>
    <property type="match status" value="1"/>
</dbReference>
<dbReference type="InterPro" id="IPR001680">
    <property type="entry name" value="WD40_rpt"/>
</dbReference>
<evidence type="ECO:0000256" key="7">
    <source>
        <dbReference type="SAM" id="MobiDB-lite"/>
    </source>
</evidence>
<dbReference type="InterPro" id="IPR015943">
    <property type="entry name" value="WD40/YVTN_repeat-like_dom_sf"/>
</dbReference>
<evidence type="ECO:0000313" key="8">
    <source>
        <dbReference type="EMBL" id="KAJ5165964.1"/>
    </source>
</evidence>
<feature type="compositionally biased region" description="Polar residues" evidence="7">
    <location>
        <begin position="129"/>
        <end position="140"/>
    </location>
</feature>
<organism evidence="8 9">
    <name type="scientific">Penicillium capsulatum</name>
    <dbReference type="NCBI Taxonomy" id="69766"/>
    <lineage>
        <taxon>Eukaryota</taxon>
        <taxon>Fungi</taxon>
        <taxon>Dikarya</taxon>
        <taxon>Ascomycota</taxon>
        <taxon>Pezizomycotina</taxon>
        <taxon>Eurotiomycetes</taxon>
        <taxon>Eurotiomycetidae</taxon>
        <taxon>Eurotiales</taxon>
        <taxon>Aspergillaceae</taxon>
        <taxon>Penicillium</taxon>
    </lineage>
</organism>
<comment type="caution">
    <text evidence="8">The sequence shown here is derived from an EMBL/GenBank/DDBJ whole genome shotgun (WGS) entry which is preliminary data.</text>
</comment>
<dbReference type="InterPro" id="IPR051865">
    <property type="entry name" value="WD-repeat_CDT2_adapter"/>
</dbReference>
<evidence type="ECO:0000256" key="4">
    <source>
        <dbReference type="ARBA" id="ARBA00022786"/>
    </source>
</evidence>
<gene>
    <name evidence="8" type="ORF">N7492_006260</name>
</gene>
<feature type="compositionally biased region" description="Polar residues" evidence="7">
    <location>
        <begin position="98"/>
        <end position="108"/>
    </location>
</feature>
<comment type="similarity">
    <text evidence="5">Belongs to the WD repeat cdt2 family.</text>
</comment>
<keyword evidence="9" id="KW-1185">Reference proteome</keyword>
<keyword evidence="4" id="KW-0833">Ubl conjugation pathway</keyword>
<evidence type="ECO:0000256" key="2">
    <source>
        <dbReference type="ARBA" id="ARBA00022574"/>
    </source>
</evidence>
<dbReference type="PROSITE" id="PS50294">
    <property type="entry name" value="WD_REPEATS_REGION"/>
    <property type="match status" value="1"/>
</dbReference>
<dbReference type="InterPro" id="IPR019775">
    <property type="entry name" value="WD40_repeat_CS"/>
</dbReference>
<dbReference type="InterPro" id="IPR036322">
    <property type="entry name" value="WD40_repeat_dom_sf"/>
</dbReference>